<reference evidence="2" key="2">
    <citation type="submission" date="2021-02" db="EMBL/GenBank/DDBJ databases">
        <authorList>
            <person name="Kimball J.A."/>
            <person name="Haas M.W."/>
            <person name="Macchietto M."/>
            <person name="Kono T."/>
            <person name="Duquette J."/>
            <person name="Shao M."/>
        </authorList>
    </citation>
    <scope>NUCLEOTIDE SEQUENCE</scope>
    <source>
        <tissue evidence="2">Fresh leaf tissue</tissue>
    </source>
</reference>
<sequence length="206" mass="22777">MARRVLDLERHYAFYAAYHSNPVNVLVHAVCVWPILFTALLALRFAPPLPLLRFYCPLCRQYLPIPLGLPVVCALGLFYALMDKRAGMAAAALCVACWAAGNFLASAAGLWSLEDAWRPLLAAQVVLWSAQFLGHALFEKRRPALVDSPVQALLTAPFFIFLEGLHKVFGYEPTPGFHKRVQARVEALRNAPAPPPVKEENADKAS</sequence>
<evidence type="ECO:0000256" key="1">
    <source>
        <dbReference type="SAM" id="Phobius"/>
    </source>
</evidence>
<feature type="transmembrane region" description="Helical" evidence="1">
    <location>
        <begin position="89"/>
        <end position="111"/>
    </location>
</feature>
<dbReference type="InterPro" id="IPR009305">
    <property type="entry name" value="Mpo1-like"/>
</dbReference>
<keyword evidence="1" id="KW-1133">Transmembrane helix</keyword>
<gene>
    <name evidence="2" type="ORF">GUJ93_ZPchr0010g7205</name>
</gene>
<dbReference type="AlphaFoldDB" id="A0A8J5WEU0"/>
<reference evidence="2" key="1">
    <citation type="journal article" date="2021" name="bioRxiv">
        <title>Whole Genome Assembly and Annotation of Northern Wild Rice, Zizania palustris L., Supports a Whole Genome Duplication in the Zizania Genus.</title>
        <authorList>
            <person name="Haas M."/>
            <person name="Kono T."/>
            <person name="Macchietto M."/>
            <person name="Millas R."/>
            <person name="McGilp L."/>
            <person name="Shao M."/>
            <person name="Duquette J."/>
            <person name="Hirsch C.N."/>
            <person name="Kimball J."/>
        </authorList>
    </citation>
    <scope>NUCLEOTIDE SEQUENCE</scope>
    <source>
        <tissue evidence="2">Fresh leaf tissue</tissue>
    </source>
</reference>
<protein>
    <recommendedName>
        <fullName evidence="4">YGL010w-like protein</fullName>
    </recommendedName>
</protein>
<dbReference type="GO" id="GO:0046521">
    <property type="term" value="P:sphingoid catabolic process"/>
    <property type="evidence" value="ECO:0007669"/>
    <property type="project" value="TreeGrafter"/>
</dbReference>
<dbReference type="Pfam" id="PF06127">
    <property type="entry name" value="Mpo1-like"/>
    <property type="match status" value="1"/>
</dbReference>
<evidence type="ECO:0000313" key="3">
    <source>
        <dbReference type="Proteomes" id="UP000729402"/>
    </source>
</evidence>
<dbReference type="PANTHER" id="PTHR28026">
    <property type="entry name" value="DUF962 DOMAIN PROTEIN (AFU_ORTHOLOGUE AFUA_8G05310)"/>
    <property type="match status" value="1"/>
</dbReference>
<feature type="transmembrane region" description="Helical" evidence="1">
    <location>
        <begin position="21"/>
        <end position="43"/>
    </location>
</feature>
<dbReference type="GO" id="GO:0005783">
    <property type="term" value="C:endoplasmic reticulum"/>
    <property type="evidence" value="ECO:0007669"/>
    <property type="project" value="TreeGrafter"/>
</dbReference>
<accession>A0A8J5WEU0</accession>
<keyword evidence="1" id="KW-0472">Membrane</keyword>
<evidence type="ECO:0000313" key="2">
    <source>
        <dbReference type="EMBL" id="KAG8088279.1"/>
    </source>
</evidence>
<proteinExistence type="predicted"/>
<comment type="caution">
    <text evidence="2">The sequence shown here is derived from an EMBL/GenBank/DDBJ whole genome shotgun (WGS) entry which is preliminary data.</text>
</comment>
<dbReference type="PANTHER" id="PTHR28026:SF9">
    <property type="entry name" value="2-HYDROXY-PALMITIC ACID DIOXYGENASE MPO1"/>
    <property type="match status" value="1"/>
</dbReference>
<evidence type="ECO:0008006" key="4">
    <source>
        <dbReference type="Google" id="ProtNLM"/>
    </source>
</evidence>
<feature type="transmembrane region" description="Helical" evidence="1">
    <location>
        <begin position="63"/>
        <end position="82"/>
    </location>
</feature>
<dbReference type="Proteomes" id="UP000729402">
    <property type="component" value="Unassembled WGS sequence"/>
</dbReference>
<keyword evidence="3" id="KW-1185">Reference proteome</keyword>
<keyword evidence="1" id="KW-0812">Transmembrane</keyword>
<organism evidence="2 3">
    <name type="scientific">Zizania palustris</name>
    <name type="common">Northern wild rice</name>
    <dbReference type="NCBI Taxonomy" id="103762"/>
    <lineage>
        <taxon>Eukaryota</taxon>
        <taxon>Viridiplantae</taxon>
        <taxon>Streptophyta</taxon>
        <taxon>Embryophyta</taxon>
        <taxon>Tracheophyta</taxon>
        <taxon>Spermatophyta</taxon>
        <taxon>Magnoliopsida</taxon>
        <taxon>Liliopsida</taxon>
        <taxon>Poales</taxon>
        <taxon>Poaceae</taxon>
        <taxon>BOP clade</taxon>
        <taxon>Oryzoideae</taxon>
        <taxon>Oryzeae</taxon>
        <taxon>Zizaniinae</taxon>
        <taxon>Zizania</taxon>
    </lineage>
</organism>
<name>A0A8J5WEU0_ZIZPA</name>
<dbReference type="EMBL" id="JAAALK010000082">
    <property type="protein sequence ID" value="KAG8088279.1"/>
    <property type="molecule type" value="Genomic_DNA"/>
</dbReference>
<dbReference type="OrthoDB" id="2124888at2759"/>
<dbReference type="GO" id="GO:0016020">
    <property type="term" value="C:membrane"/>
    <property type="evidence" value="ECO:0007669"/>
    <property type="project" value="GOC"/>
</dbReference>